<dbReference type="Gene3D" id="1.10.287.130">
    <property type="match status" value="1"/>
</dbReference>
<dbReference type="InterPro" id="IPR016120">
    <property type="entry name" value="Sig_transdc_His_kin_SpoOB"/>
</dbReference>
<evidence type="ECO:0000313" key="6">
    <source>
        <dbReference type="Proteomes" id="UP001172055"/>
    </source>
</evidence>
<keyword evidence="3" id="KW-0418">Kinase</keyword>
<organism evidence="5 6">
    <name type="scientific">Planococcus shixiaomingii</name>
    <dbReference type="NCBI Taxonomy" id="3058393"/>
    <lineage>
        <taxon>Bacteria</taxon>
        <taxon>Bacillati</taxon>
        <taxon>Bacillota</taxon>
        <taxon>Bacilli</taxon>
        <taxon>Bacillales</taxon>
        <taxon>Caryophanaceae</taxon>
        <taxon>Planococcus</taxon>
    </lineage>
</organism>
<dbReference type="EMBL" id="JAUJWV010000001">
    <property type="protein sequence ID" value="MDN7240367.1"/>
    <property type="molecule type" value="Genomic_DNA"/>
</dbReference>
<dbReference type="Proteomes" id="UP001172055">
    <property type="component" value="Unassembled WGS sequence"/>
</dbReference>
<dbReference type="InterPro" id="IPR039506">
    <property type="entry name" value="SPOB_a"/>
</dbReference>
<accession>A0ABT8MY13</accession>
<keyword evidence="1" id="KW-0597">Phosphoprotein</keyword>
<reference evidence="5 6" key="1">
    <citation type="submission" date="2023-06" db="EMBL/GenBank/DDBJ databases">
        <title>Novel species in genus Planococcus.</title>
        <authorList>
            <person name="Ning S."/>
        </authorList>
    </citation>
    <scope>NUCLEOTIDE SEQUENCE [LARGE SCALE GENOMIC DNA]</scope>
    <source>
        <strain evidence="5 6">N028</strain>
    </source>
</reference>
<dbReference type="SUPFAM" id="SSF55890">
    <property type="entry name" value="Sporulation response regulatory protein Spo0B"/>
    <property type="match status" value="1"/>
</dbReference>
<keyword evidence="2" id="KW-0808">Transferase</keyword>
<proteinExistence type="predicted"/>
<evidence type="ECO:0000256" key="1">
    <source>
        <dbReference type="ARBA" id="ARBA00022553"/>
    </source>
</evidence>
<dbReference type="InterPro" id="IPR037100">
    <property type="entry name" value="Spo0B_C_sf"/>
</dbReference>
<gene>
    <name evidence="5" type="ORF">QWY14_01130</name>
</gene>
<evidence type="ECO:0000313" key="5">
    <source>
        <dbReference type="EMBL" id="MDN7240367.1"/>
    </source>
</evidence>
<sequence length="171" mass="19570">MEDTLTMAQSLRHARHDFLNELQLIKMNLDLGRIERAQAIIRSHAEAAVHASRLAALKLPKTEEWLLVFKWRFPEFQVQLDCAAVKAPQKLDSEFTEVLETVVQAIRKQMDPAVEYQCRIRVAADNSVFTVALDLNGNWADFDIPPVPEVQVRKECSEDRTIFTVHAQMEG</sequence>
<comment type="caution">
    <text evidence="5">The sequence shown here is derived from an EMBL/GenBank/DDBJ whole genome shotgun (WGS) entry which is preliminary data.</text>
</comment>
<feature type="domain" description="SpoOB alpha-helical" evidence="4">
    <location>
        <begin position="3"/>
        <end position="54"/>
    </location>
</feature>
<dbReference type="Pfam" id="PF14689">
    <property type="entry name" value="SPOB_a"/>
    <property type="match status" value="1"/>
</dbReference>
<evidence type="ECO:0000256" key="2">
    <source>
        <dbReference type="ARBA" id="ARBA00022679"/>
    </source>
</evidence>
<evidence type="ECO:0000259" key="4">
    <source>
        <dbReference type="Pfam" id="PF14689"/>
    </source>
</evidence>
<name>A0ABT8MY13_9BACL</name>
<dbReference type="RefSeq" id="WP_301722374.1">
    <property type="nucleotide sequence ID" value="NZ_JAUJWV010000001.1"/>
</dbReference>
<keyword evidence="6" id="KW-1185">Reference proteome</keyword>
<dbReference type="Gene3D" id="3.30.565.30">
    <property type="entry name" value="Sporulation initiation phosphotransferase B (SpoOB), C-terminal domain"/>
    <property type="match status" value="1"/>
</dbReference>
<protein>
    <submittedName>
        <fullName evidence="5">Spo0B domain-containing protein</fullName>
    </submittedName>
</protein>
<evidence type="ECO:0000256" key="3">
    <source>
        <dbReference type="ARBA" id="ARBA00022777"/>
    </source>
</evidence>